<sequence>MRWLGGAFLAWGVLAGTAWAEEEATRIGDPERGAEIFGKCASCHEVGQGAKHRVGPHLNGIFDRKVAQFEDYNYSEGIERARRDGMVWNLKNLDAYLENPKTLVSGTRMNFAGLKNKRDRDDVLAYLRQFSANPQDIPEAAPTARKREVELPPEVLAIMGDPDYGEYLSTECTTCHQVDGEYDGIPVITGWIEEDFVVAMHAYKRKIRPHPVMQMMAGRLSDEEIAALAAYFGALE</sequence>
<dbReference type="STRING" id="1685379.AVO45_12660"/>
<dbReference type="AlphaFoldDB" id="A0A0X3TK79"/>
<name>A0A0X3TK79_9RHOB</name>
<dbReference type="GO" id="GO:0020037">
    <property type="term" value="F:heme binding"/>
    <property type="evidence" value="ECO:0007669"/>
    <property type="project" value="InterPro"/>
</dbReference>
<evidence type="ECO:0000313" key="10">
    <source>
        <dbReference type="Proteomes" id="UP000053791"/>
    </source>
</evidence>
<evidence type="ECO:0000256" key="4">
    <source>
        <dbReference type="ARBA" id="ARBA00022982"/>
    </source>
</evidence>
<feature type="signal peptide" evidence="7">
    <location>
        <begin position="1"/>
        <end position="20"/>
    </location>
</feature>
<reference evidence="9 10" key="1">
    <citation type="submission" date="2015-12" db="EMBL/GenBank/DDBJ databases">
        <authorList>
            <person name="Shamseldin A."/>
            <person name="Moawad H."/>
            <person name="Abd El-Rahim W.M."/>
            <person name="Sadowsky M.J."/>
        </authorList>
    </citation>
    <scope>NUCLEOTIDE SEQUENCE [LARGE SCALE GENOMIC DNA]</scope>
    <source>
        <strain evidence="9 10">ZGT118</strain>
    </source>
</reference>
<dbReference type="OrthoDB" id="9805828at2"/>
<dbReference type="PRINTS" id="PR00604">
    <property type="entry name" value="CYTCHRMECIAB"/>
</dbReference>
<proteinExistence type="predicted"/>
<dbReference type="Proteomes" id="UP000053791">
    <property type="component" value="Unassembled WGS sequence"/>
</dbReference>
<dbReference type="Pfam" id="PF00034">
    <property type="entry name" value="Cytochrom_C"/>
    <property type="match status" value="2"/>
</dbReference>
<evidence type="ECO:0000256" key="7">
    <source>
        <dbReference type="SAM" id="SignalP"/>
    </source>
</evidence>
<dbReference type="InterPro" id="IPR002327">
    <property type="entry name" value="Cyt_c_1A/1B"/>
</dbReference>
<feature type="chain" id="PRO_5007054116" evidence="7">
    <location>
        <begin position="21"/>
        <end position="236"/>
    </location>
</feature>
<keyword evidence="2 6" id="KW-0349">Heme</keyword>
<gene>
    <name evidence="9" type="ORF">AVO45_12660</name>
</gene>
<evidence type="ECO:0000313" key="9">
    <source>
        <dbReference type="EMBL" id="KUJ76163.1"/>
    </source>
</evidence>
<dbReference type="PANTHER" id="PTHR11961">
    <property type="entry name" value="CYTOCHROME C"/>
    <property type="match status" value="1"/>
</dbReference>
<feature type="domain" description="Cytochrome c" evidence="8">
    <location>
        <begin position="160"/>
        <end position="236"/>
    </location>
</feature>
<evidence type="ECO:0000256" key="3">
    <source>
        <dbReference type="ARBA" id="ARBA00022723"/>
    </source>
</evidence>
<keyword evidence="3 6" id="KW-0479">Metal-binding</keyword>
<evidence type="ECO:0000259" key="8">
    <source>
        <dbReference type="PROSITE" id="PS51007"/>
    </source>
</evidence>
<evidence type="ECO:0000256" key="2">
    <source>
        <dbReference type="ARBA" id="ARBA00022617"/>
    </source>
</evidence>
<feature type="domain" description="Cytochrome c" evidence="8">
    <location>
        <begin position="28"/>
        <end position="131"/>
    </location>
</feature>
<dbReference type="GO" id="GO:0046872">
    <property type="term" value="F:metal ion binding"/>
    <property type="evidence" value="ECO:0007669"/>
    <property type="project" value="UniProtKB-KW"/>
</dbReference>
<keyword evidence="10" id="KW-1185">Reference proteome</keyword>
<comment type="caution">
    <text evidence="9">The sequence shown here is derived from an EMBL/GenBank/DDBJ whole genome shotgun (WGS) entry which is preliminary data.</text>
</comment>
<evidence type="ECO:0000256" key="1">
    <source>
        <dbReference type="ARBA" id="ARBA00022448"/>
    </source>
</evidence>
<dbReference type="Gene3D" id="1.10.760.10">
    <property type="entry name" value="Cytochrome c-like domain"/>
    <property type="match status" value="2"/>
</dbReference>
<dbReference type="PROSITE" id="PS51007">
    <property type="entry name" value="CYTC"/>
    <property type="match status" value="2"/>
</dbReference>
<dbReference type="GO" id="GO:0009055">
    <property type="term" value="F:electron transfer activity"/>
    <property type="evidence" value="ECO:0007669"/>
    <property type="project" value="InterPro"/>
</dbReference>
<evidence type="ECO:0000256" key="5">
    <source>
        <dbReference type="ARBA" id="ARBA00023004"/>
    </source>
</evidence>
<protein>
    <submittedName>
        <fullName evidence="9">Cytochrome C</fullName>
    </submittedName>
</protein>
<organism evidence="9 10">
    <name type="scientific">Ruegeria marisrubri</name>
    <dbReference type="NCBI Taxonomy" id="1685379"/>
    <lineage>
        <taxon>Bacteria</taxon>
        <taxon>Pseudomonadati</taxon>
        <taxon>Pseudomonadota</taxon>
        <taxon>Alphaproteobacteria</taxon>
        <taxon>Rhodobacterales</taxon>
        <taxon>Roseobacteraceae</taxon>
        <taxon>Ruegeria</taxon>
    </lineage>
</organism>
<dbReference type="RefSeq" id="WP_068348850.1">
    <property type="nucleotide sequence ID" value="NZ_LQBQ01000036.1"/>
</dbReference>
<keyword evidence="7" id="KW-0732">Signal</keyword>
<keyword evidence="5 6" id="KW-0408">Iron</keyword>
<dbReference type="SUPFAM" id="SSF46626">
    <property type="entry name" value="Cytochrome c"/>
    <property type="match status" value="2"/>
</dbReference>
<evidence type="ECO:0000256" key="6">
    <source>
        <dbReference type="PROSITE-ProRule" id="PRU00433"/>
    </source>
</evidence>
<dbReference type="InterPro" id="IPR036909">
    <property type="entry name" value="Cyt_c-like_dom_sf"/>
</dbReference>
<keyword evidence="1" id="KW-0813">Transport</keyword>
<accession>A0A0X3TK79</accession>
<dbReference type="EMBL" id="LQBQ01000036">
    <property type="protein sequence ID" value="KUJ76163.1"/>
    <property type="molecule type" value="Genomic_DNA"/>
</dbReference>
<keyword evidence="4" id="KW-0249">Electron transport</keyword>
<dbReference type="InterPro" id="IPR009056">
    <property type="entry name" value="Cyt_c-like_dom"/>
</dbReference>